<keyword evidence="1" id="KW-1133">Transmembrane helix</keyword>
<dbReference type="RefSeq" id="WP_119665901.1">
    <property type="nucleotide sequence ID" value="NZ_QXED01000001.1"/>
</dbReference>
<comment type="caution">
    <text evidence="2">The sequence shown here is derived from an EMBL/GenBank/DDBJ whole genome shotgun (WGS) entry which is preliminary data.</text>
</comment>
<sequence length="309" mass="36167">MAYRRYKKRRYRGWSGRSASIPKYNRLIKIFGDVIPRIKQSFFELERDALDELFDDYGTIYGEAAEEYARKTFPKWKNYTTNLSGQTMERLVELVPPYLSSQQRYSLLQIVLEKYKRAKHHQSVRINSKDPIRQFSELEDKIKAMDYNESLAYLPDALLSAAKWLYDDDITAARAMLAEAEKRENDIIRANAIRDLELLKSAVLSGQVNTASYSVEMPRGVLHVTVYEQSKCFVATVCFGSESREVEMLRYWRDTALLHSSLGRKFIVWYYTNGQTFASIINKLPLFTSGLRFILHVFIFFLHLKKKQL</sequence>
<dbReference type="AlphaFoldDB" id="A0A418MHZ4"/>
<dbReference type="EMBL" id="QXED01000001">
    <property type="protein sequence ID" value="RIV27049.1"/>
    <property type="molecule type" value="Genomic_DNA"/>
</dbReference>
<evidence type="ECO:0000256" key="1">
    <source>
        <dbReference type="SAM" id="Phobius"/>
    </source>
</evidence>
<dbReference type="NCBIfam" id="NF041770">
    <property type="entry name" value="CFI_box_CTERM"/>
    <property type="match status" value="1"/>
</dbReference>
<accession>A0A418MHZ4</accession>
<gene>
    <name evidence="2" type="ORF">DYU11_01655</name>
</gene>
<evidence type="ECO:0000313" key="3">
    <source>
        <dbReference type="Proteomes" id="UP000283523"/>
    </source>
</evidence>
<dbReference type="InterPro" id="IPR049886">
    <property type="entry name" value="CFI_box_CTERM_dom"/>
</dbReference>
<reference evidence="2 3" key="1">
    <citation type="submission" date="2018-08" db="EMBL/GenBank/DDBJ databases">
        <title>Fibrisoma montanum sp. nov., isolated from Danxia mountain soil.</title>
        <authorList>
            <person name="Huang Y."/>
        </authorList>
    </citation>
    <scope>NUCLEOTIDE SEQUENCE [LARGE SCALE GENOMIC DNA]</scope>
    <source>
        <strain evidence="2 3">HYT19</strain>
    </source>
</reference>
<protein>
    <submittedName>
        <fullName evidence="2">Uncharacterized protein</fullName>
    </submittedName>
</protein>
<keyword evidence="3" id="KW-1185">Reference proteome</keyword>
<dbReference type="Proteomes" id="UP000283523">
    <property type="component" value="Unassembled WGS sequence"/>
</dbReference>
<keyword evidence="1" id="KW-0472">Membrane</keyword>
<proteinExistence type="predicted"/>
<dbReference type="OrthoDB" id="1149028at2"/>
<name>A0A418MHZ4_9BACT</name>
<evidence type="ECO:0000313" key="2">
    <source>
        <dbReference type="EMBL" id="RIV27049.1"/>
    </source>
</evidence>
<feature type="transmembrane region" description="Helical" evidence="1">
    <location>
        <begin position="284"/>
        <end position="304"/>
    </location>
</feature>
<organism evidence="2 3">
    <name type="scientific">Fibrisoma montanum</name>
    <dbReference type="NCBI Taxonomy" id="2305895"/>
    <lineage>
        <taxon>Bacteria</taxon>
        <taxon>Pseudomonadati</taxon>
        <taxon>Bacteroidota</taxon>
        <taxon>Cytophagia</taxon>
        <taxon>Cytophagales</taxon>
        <taxon>Spirosomataceae</taxon>
        <taxon>Fibrisoma</taxon>
    </lineage>
</organism>
<keyword evidence="1" id="KW-0812">Transmembrane</keyword>